<dbReference type="Gene3D" id="3.40.50.300">
    <property type="entry name" value="P-loop containing nucleotide triphosphate hydrolases"/>
    <property type="match status" value="1"/>
</dbReference>
<name>A0A6H1ZW41_9ZZZZ</name>
<dbReference type="Gene3D" id="3.30.420.240">
    <property type="match status" value="1"/>
</dbReference>
<dbReference type="EMBL" id="MT144271">
    <property type="protein sequence ID" value="QJA51537.1"/>
    <property type="molecule type" value="Genomic_DNA"/>
</dbReference>
<dbReference type="AlphaFoldDB" id="A0A6H1ZW41"/>
<sequence>MTNVDLFPEYCKLFMSIVPTRGASQIPFELNPIQSFIFREYMVPRYKSGLPIRLNILKMRQSGVSTLFEGWNWWCGTGHTDWNALVVASDEDQGELVLEMMHNFHDNWPEGTYGLPKFFIKQKSGGNFWFKKPDERVKKFSTDELKSFWWLDLNSKIRVRSAEKKTALGRAGTWQSVHASEVAYWPMLTGALTSLLACCHEEPETSVVLETTANGMNEYYDFWENRHVSKIDVPFNWQNIFIPWYWDSRYESHSFTNQRGFINEEEEILFNRILEDSTFWEEIDPGLTEERIWNKLWWRRYVIQEKAQGDIEFFNQEWPSTPTEAFRSTGLNVFKPAAIARIEKEIKAPEWQGNLSAEPVDKAVNRWSRSGVSLEKSMHQFEYGRLKVYEKPVQHEAYIVAADVAEGKAIEGANEDNSRHDFSVAQILKVSSYPPVEQVAVWHGSIDTHMFGYLLVALAQWYNSALLAWEANSIGSALKTPIVDHCKYRNYFMREDWDKLGRRKAKYPGWYTSSKNKRHMVTLGQMFVHGGEVVIVDRATLSEMKSYAVLRENKWGAARGHDDRVMALMVALTIIEPRIALMKRMSDKKKEADQVAEEGMSSVSTRMLWKEQGGGMNKYFGDDF</sequence>
<protein>
    <submittedName>
        <fullName evidence="1">Putative terminase</fullName>
    </submittedName>
</protein>
<gene>
    <name evidence="1" type="ORF">TM448A02194_0005</name>
</gene>
<reference evidence="1" key="1">
    <citation type="submission" date="2020-03" db="EMBL/GenBank/DDBJ databases">
        <title>The deep terrestrial virosphere.</title>
        <authorList>
            <person name="Holmfeldt K."/>
            <person name="Nilsson E."/>
            <person name="Simone D."/>
            <person name="Lopez-Fernandez M."/>
            <person name="Wu X."/>
            <person name="de Brujin I."/>
            <person name="Lundin D."/>
            <person name="Andersson A."/>
            <person name="Bertilsson S."/>
            <person name="Dopson M."/>
        </authorList>
    </citation>
    <scope>NUCLEOTIDE SEQUENCE</scope>
    <source>
        <strain evidence="1">TM448A02194</strain>
    </source>
</reference>
<organism evidence="1">
    <name type="scientific">viral metagenome</name>
    <dbReference type="NCBI Taxonomy" id="1070528"/>
    <lineage>
        <taxon>unclassified sequences</taxon>
        <taxon>metagenomes</taxon>
        <taxon>organismal metagenomes</taxon>
    </lineage>
</organism>
<proteinExistence type="predicted"/>
<accession>A0A6H1ZW41</accession>
<dbReference type="InterPro" id="IPR027417">
    <property type="entry name" value="P-loop_NTPase"/>
</dbReference>
<evidence type="ECO:0000313" key="1">
    <source>
        <dbReference type="EMBL" id="QJA51537.1"/>
    </source>
</evidence>